<evidence type="ECO:0000313" key="1">
    <source>
        <dbReference type="EMBL" id="QXQ15596.1"/>
    </source>
</evidence>
<dbReference type="EMBL" id="CP079105">
    <property type="protein sequence ID" value="QXQ15596.1"/>
    <property type="molecule type" value="Genomic_DNA"/>
</dbReference>
<accession>A0ABX8SDT4</accession>
<organism evidence="1 2">
    <name type="scientific">Skermania pinensis</name>
    <dbReference type="NCBI Taxonomy" id="39122"/>
    <lineage>
        <taxon>Bacteria</taxon>
        <taxon>Bacillati</taxon>
        <taxon>Actinomycetota</taxon>
        <taxon>Actinomycetes</taxon>
        <taxon>Mycobacteriales</taxon>
        <taxon>Gordoniaceae</taxon>
        <taxon>Skermania</taxon>
    </lineage>
</organism>
<protein>
    <submittedName>
        <fullName evidence="1">Uncharacterized protein</fullName>
    </submittedName>
</protein>
<proteinExistence type="predicted"/>
<gene>
    <name evidence="1" type="ORF">KV203_01220</name>
</gene>
<evidence type="ECO:0000313" key="2">
    <source>
        <dbReference type="Proteomes" id="UP000887023"/>
    </source>
</evidence>
<reference evidence="1" key="1">
    <citation type="submission" date="2021-07" db="EMBL/GenBank/DDBJ databases">
        <title>Candidatus Kaistella beijingensis sp. nov. isolated from a municipal wastewater treatment plant is involved in sludge foaming.</title>
        <authorList>
            <person name="Song Y."/>
            <person name="Liu S.-J."/>
        </authorList>
    </citation>
    <scope>NUCLEOTIDE SEQUENCE</scope>
    <source>
        <strain evidence="1">DSM 43998</strain>
    </source>
</reference>
<dbReference type="Proteomes" id="UP000887023">
    <property type="component" value="Chromosome"/>
</dbReference>
<keyword evidence="2" id="KW-1185">Reference proteome</keyword>
<name>A0ABX8SDT4_9ACTN</name>
<sequence length="385" mass="40525">MSTAFLDLDRRRTVAEAGVRASEEIAAGPDLAAGTAGDIGSTWAVVRSRCDAATSSYLALSEQLGGRVTNRPVPPNHRAEVGPVVEQLTAAARAVDEFYHAHRDRLASAQATLAAVPQLAEHARSVAAAAQRRLATLPQFATYPSVHAPATRLAAGLERLAAASRPGARRAAAQQVVAAAGELDAALTAAPGRETEAGTKLTSARTRLAAATTRTEQLGPAYSALLREFNAASSADLTGNDQQARTGLAAAERDLTAATAALRTGDPERAVALAGAARAQLAVAEQAADAVTDRLTLLRQVRDDPRARERATRFRLRDAQMLAVAKGITAEWASVLDAQNERIDRVVGTLAGRHPDYWAYVQGLDNVTTFVSGVVERMRKQPQPG</sequence>